<reference evidence="3" key="1">
    <citation type="submission" date="2016-10" db="EMBL/GenBank/DDBJ databases">
        <authorList>
            <person name="Varghese N."/>
            <person name="Submissions S."/>
        </authorList>
    </citation>
    <scope>NUCLEOTIDE SEQUENCE [LARGE SCALE GENOMIC DNA]</scope>
    <source>
        <strain evidence="3">DSM 16858</strain>
    </source>
</reference>
<dbReference type="Proteomes" id="UP000199181">
    <property type="component" value="Unassembled WGS sequence"/>
</dbReference>
<evidence type="ECO:0000313" key="2">
    <source>
        <dbReference type="EMBL" id="SET59518.1"/>
    </source>
</evidence>
<evidence type="ECO:0000313" key="3">
    <source>
        <dbReference type="Proteomes" id="UP000199181"/>
    </source>
</evidence>
<protein>
    <submittedName>
        <fullName evidence="2">Uncharacterized protein</fullName>
    </submittedName>
</protein>
<organism evidence="2 3">
    <name type="scientific">Stigmatella erecta</name>
    <dbReference type="NCBI Taxonomy" id="83460"/>
    <lineage>
        <taxon>Bacteria</taxon>
        <taxon>Pseudomonadati</taxon>
        <taxon>Myxococcota</taxon>
        <taxon>Myxococcia</taxon>
        <taxon>Myxococcales</taxon>
        <taxon>Cystobacterineae</taxon>
        <taxon>Archangiaceae</taxon>
        <taxon>Stigmatella</taxon>
    </lineage>
</organism>
<dbReference type="AlphaFoldDB" id="A0A1I0FN49"/>
<feature type="compositionally biased region" description="Low complexity" evidence="1">
    <location>
        <begin position="89"/>
        <end position="101"/>
    </location>
</feature>
<name>A0A1I0FN49_9BACT</name>
<evidence type="ECO:0000256" key="1">
    <source>
        <dbReference type="SAM" id="MobiDB-lite"/>
    </source>
</evidence>
<gene>
    <name evidence="2" type="ORF">SAMN05443639_103477</name>
</gene>
<dbReference type="EMBL" id="FOIJ01000003">
    <property type="protein sequence ID" value="SET59518.1"/>
    <property type="molecule type" value="Genomic_DNA"/>
</dbReference>
<feature type="region of interest" description="Disordered" evidence="1">
    <location>
        <begin position="61"/>
        <end position="101"/>
    </location>
</feature>
<accession>A0A1I0FN49</accession>
<sequence>MKRYLCLNISEDKKNPLAWRLRYGELDGIPVECWPVEAVEYPKRDARHTIDVFFKQEEEARGVTNGGNLHAEPDQTGRTLAGRRGGSAGTTCATPPAATFR</sequence>
<proteinExistence type="predicted"/>
<keyword evidence="3" id="KW-1185">Reference proteome</keyword>